<dbReference type="InterPro" id="IPR012337">
    <property type="entry name" value="RNaseH-like_sf"/>
</dbReference>
<dbReference type="Gene3D" id="3.30.420.10">
    <property type="entry name" value="Ribonuclease H-like superfamily/Ribonuclease H"/>
    <property type="match status" value="1"/>
</dbReference>
<accession>A0ABQ2L3M9</accession>
<dbReference type="EMBL" id="BMNE01000021">
    <property type="protein sequence ID" value="GGO01401.1"/>
    <property type="molecule type" value="Genomic_DNA"/>
</dbReference>
<name>A0ABQ2L3M9_9NOCA</name>
<gene>
    <name evidence="1" type="ORF">GCM10011610_71160</name>
</gene>
<protein>
    <submittedName>
        <fullName evidence="1">Uncharacterized protein</fullName>
    </submittedName>
</protein>
<reference evidence="2" key="1">
    <citation type="journal article" date="2019" name="Int. J. Syst. Evol. Microbiol.">
        <title>The Global Catalogue of Microorganisms (GCM) 10K type strain sequencing project: providing services to taxonomists for standard genome sequencing and annotation.</title>
        <authorList>
            <consortium name="The Broad Institute Genomics Platform"/>
            <consortium name="The Broad Institute Genome Sequencing Center for Infectious Disease"/>
            <person name="Wu L."/>
            <person name="Ma J."/>
        </authorList>
    </citation>
    <scope>NUCLEOTIDE SEQUENCE [LARGE SCALE GENOMIC DNA]</scope>
    <source>
        <strain evidence="2">CGMCC 4.7329</strain>
    </source>
</reference>
<dbReference type="RefSeq" id="WP_189034924.1">
    <property type="nucleotide sequence ID" value="NZ_BMNE01000021.1"/>
</dbReference>
<keyword evidence="2" id="KW-1185">Reference proteome</keyword>
<organism evidence="1 2">
    <name type="scientific">Nocardia rhizosphaerihabitans</name>
    <dbReference type="NCBI Taxonomy" id="1691570"/>
    <lineage>
        <taxon>Bacteria</taxon>
        <taxon>Bacillati</taxon>
        <taxon>Actinomycetota</taxon>
        <taxon>Actinomycetes</taxon>
        <taxon>Mycobacteriales</taxon>
        <taxon>Nocardiaceae</taxon>
        <taxon>Nocardia</taxon>
    </lineage>
</organism>
<dbReference type="SUPFAM" id="SSF53098">
    <property type="entry name" value="Ribonuclease H-like"/>
    <property type="match status" value="1"/>
</dbReference>
<evidence type="ECO:0000313" key="1">
    <source>
        <dbReference type="EMBL" id="GGO01401.1"/>
    </source>
</evidence>
<dbReference type="Proteomes" id="UP000658127">
    <property type="component" value="Unassembled WGS sequence"/>
</dbReference>
<comment type="caution">
    <text evidence="1">The sequence shown here is derived from an EMBL/GenBank/DDBJ whole genome shotgun (WGS) entry which is preliminary data.</text>
</comment>
<dbReference type="InterPro" id="IPR036397">
    <property type="entry name" value="RNaseH_sf"/>
</dbReference>
<evidence type="ECO:0000313" key="2">
    <source>
        <dbReference type="Proteomes" id="UP000658127"/>
    </source>
</evidence>
<proteinExistence type="predicted"/>
<sequence length="204" mass="22249">MSEDPWPSTSLVSIDVEPGGRTTPFGYIGIAEIIGNDVETSWMVKFRSPHYRWPATSIDPAPPFGQIWPYIDAFIADRLVASYGSSYDIKSLASLIAVEGCSARPIPFIDGLQLARSLSPRRSGSLQELVLELNLLTREELAELHSQRSSAGPVNKWLLHDAEDDALANARLLLQAADGPFNVDKIISLHNLTVRPMAPPSTAG</sequence>